<comment type="caution">
    <text evidence="6">The sequence shown here is derived from an EMBL/GenBank/DDBJ whole genome shotgun (WGS) entry which is preliminary data.</text>
</comment>
<dbReference type="RefSeq" id="WP_119314397.1">
    <property type="nucleotide sequence ID" value="NZ_QXDL01000037.1"/>
</dbReference>
<dbReference type="PANTHER" id="PTHR43046:SF12">
    <property type="entry name" value="GDP-MANNOSE MANNOSYL HYDROLASE"/>
    <property type="match status" value="1"/>
</dbReference>
<comment type="cofactor">
    <cofactor evidence="1">
        <name>Mg(2+)</name>
        <dbReference type="ChEBI" id="CHEBI:18420"/>
    </cofactor>
</comment>
<dbReference type="InterPro" id="IPR015797">
    <property type="entry name" value="NUDIX_hydrolase-like_dom_sf"/>
</dbReference>
<evidence type="ECO:0000256" key="1">
    <source>
        <dbReference type="ARBA" id="ARBA00001946"/>
    </source>
</evidence>
<organism evidence="6 7">
    <name type="scientific">Calidithermus terrae</name>
    <dbReference type="NCBI Taxonomy" id="1408545"/>
    <lineage>
        <taxon>Bacteria</taxon>
        <taxon>Thermotogati</taxon>
        <taxon>Deinococcota</taxon>
        <taxon>Deinococci</taxon>
        <taxon>Thermales</taxon>
        <taxon>Thermaceae</taxon>
        <taxon>Calidithermus</taxon>
    </lineage>
</organism>
<keyword evidence="3" id="KW-0460">Magnesium</keyword>
<dbReference type="Pfam" id="PF00293">
    <property type="entry name" value="NUDIX"/>
    <property type="match status" value="1"/>
</dbReference>
<dbReference type="PANTHER" id="PTHR43046">
    <property type="entry name" value="GDP-MANNOSE MANNOSYL HYDROLASE"/>
    <property type="match status" value="1"/>
</dbReference>
<dbReference type="PRINTS" id="PR00502">
    <property type="entry name" value="NUDIXFAMILY"/>
</dbReference>
<reference evidence="6 7" key="1">
    <citation type="submission" date="2018-08" db="EMBL/GenBank/DDBJ databases">
        <title>Meiothermus terrae DSM 26712 genome sequencing project.</title>
        <authorList>
            <person name="Da Costa M.S."/>
            <person name="Albuquerque L."/>
            <person name="Raposo P."/>
            <person name="Froufe H.J.C."/>
            <person name="Barroso C.S."/>
            <person name="Egas C."/>
        </authorList>
    </citation>
    <scope>NUCLEOTIDE SEQUENCE [LARGE SCALE GENOMIC DNA]</scope>
    <source>
        <strain evidence="6 7">DSM 26712</strain>
    </source>
</reference>
<dbReference type="EMBL" id="QXDL01000037">
    <property type="protein sequence ID" value="RIH87293.1"/>
    <property type="molecule type" value="Genomic_DNA"/>
</dbReference>
<dbReference type="SUPFAM" id="SSF55811">
    <property type="entry name" value="Nudix"/>
    <property type="match status" value="1"/>
</dbReference>
<dbReference type="InterPro" id="IPR000086">
    <property type="entry name" value="NUDIX_hydrolase_dom"/>
</dbReference>
<evidence type="ECO:0000313" key="6">
    <source>
        <dbReference type="EMBL" id="RIH87293.1"/>
    </source>
</evidence>
<dbReference type="InterPro" id="IPR020084">
    <property type="entry name" value="NUDIX_hydrolase_CS"/>
</dbReference>
<keyword evidence="2 4" id="KW-0378">Hydrolase</keyword>
<evidence type="ECO:0000256" key="3">
    <source>
        <dbReference type="ARBA" id="ARBA00022842"/>
    </source>
</evidence>
<evidence type="ECO:0000256" key="2">
    <source>
        <dbReference type="ARBA" id="ARBA00022801"/>
    </source>
</evidence>
<dbReference type="CDD" id="cd18874">
    <property type="entry name" value="NUDIX_Hydrolase"/>
    <property type="match status" value="1"/>
</dbReference>
<dbReference type="PROSITE" id="PS00893">
    <property type="entry name" value="NUDIX_BOX"/>
    <property type="match status" value="1"/>
</dbReference>
<evidence type="ECO:0000259" key="5">
    <source>
        <dbReference type="PROSITE" id="PS51462"/>
    </source>
</evidence>
<evidence type="ECO:0000313" key="7">
    <source>
        <dbReference type="Proteomes" id="UP000265715"/>
    </source>
</evidence>
<dbReference type="PROSITE" id="PS51462">
    <property type="entry name" value="NUDIX"/>
    <property type="match status" value="1"/>
</dbReference>
<dbReference type="Gene3D" id="3.90.79.10">
    <property type="entry name" value="Nucleoside Triphosphate Pyrophosphohydrolase"/>
    <property type="match status" value="1"/>
</dbReference>
<dbReference type="InterPro" id="IPR020476">
    <property type="entry name" value="Nudix_hydrolase"/>
</dbReference>
<dbReference type="Proteomes" id="UP000265715">
    <property type="component" value="Unassembled WGS sequence"/>
</dbReference>
<dbReference type="OrthoDB" id="9816289at2"/>
<dbReference type="AlphaFoldDB" id="A0A399EUL0"/>
<gene>
    <name evidence="6" type="primary">nudI</name>
    <name evidence="6" type="ORF">Mterra_01231</name>
</gene>
<name>A0A399EUL0_9DEIN</name>
<feature type="domain" description="Nudix hydrolase" evidence="5">
    <location>
        <begin position="9"/>
        <end position="138"/>
    </location>
</feature>
<keyword evidence="7" id="KW-1185">Reference proteome</keyword>
<protein>
    <submittedName>
        <fullName evidence="6">Nucleoside triphosphatase NudI</fullName>
        <ecNumber evidence="6">3.6.1.9</ecNumber>
    </submittedName>
</protein>
<dbReference type="GO" id="GO:0047429">
    <property type="term" value="F:nucleoside triphosphate diphosphatase activity"/>
    <property type="evidence" value="ECO:0007669"/>
    <property type="project" value="UniProtKB-EC"/>
</dbReference>
<sequence>MADPALAQYPIPTVAALVQGPSGRVLLVKTTKWKGLWGVPGGKVGWGESLEAALRRELREEVGLELTHVRLALTQEAIFDEQFYKPVHFLFFNYFAASASEEVTPNEEIAEWAWAGLHEARRYPLNSYTRVLLDAYFAQSEARG</sequence>
<proteinExistence type="inferred from homology"/>
<dbReference type="EC" id="3.6.1.9" evidence="6"/>
<evidence type="ECO:0000256" key="4">
    <source>
        <dbReference type="RuleBase" id="RU003476"/>
    </source>
</evidence>
<accession>A0A399EUL0</accession>
<comment type="similarity">
    <text evidence="4">Belongs to the Nudix hydrolase family.</text>
</comment>